<feature type="transmembrane region" description="Helical" evidence="1">
    <location>
        <begin position="38"/>
        <end position="62"/>
    </location>
</feature>
<feature type="transmembrane region" description="Helical" evidence="1">
    <location>
        <begin position="136"/>
        <end position="152"/>
    </location>
</feature>
<dbReference type="GO" id="GO:0000271">
    <property type="term" value="P:polysaccharide biosynthetic process"/>
    <property type="evidence" value="ECO:0007669"/>
    <property type="project" value="TreeGrafter"/>
</dbReference>
<keyword evidence="1" id="KW-0812">Transmembrane</keyword>
<dbReference type="RefSeq" id="WP_166341287.1">
    <property type="nucleotide sequence ID" value="NZ_CP088280.1"/>
</dbReference>
<evidence type="ECO:0000313" key="3">
    <source>
        <dbReference type="EMBL" id="NYY94771.1"/>
    </source>
</evidence>
<dbReference type="EMBL" id="CP088280">
    <property type="protein sequence ID" value="UGX98399.1"/>
    <property type="molecule type" value="Genomic_DNA"/>
</dbReference>
<feature type="transmembrane region" description="Helical" evidence="1">
    <location>
        <begin position="189"/>
        <end position="208"/>
    </location>
</feature>
<dbReference type="GO" id="GO:0016747">
    <property type="term" value="F:acyltransferase activity, transferring groups other than amino-acyl groups"/>
    <property type="evidence" value="ECO:0007669"/>
    <property type="project" value="InterPro"/>
</dbReference>
<feature type="transmembrane region" description="Helical" evidence="1">
    <location>
        <begin position="159"/>
        <end position="177"/>
    </location>
</feature>
<keyword evidence="1" id="KW-1133">Transmembrane helix</keyword>
<keyword evidence="3" id="KW-0808">Transferase</keyword>
<feature type="transmembrane region" description="Helical" evidence="1">
    <location>
        <begin position="250"/>
        <end position="271"/>
    </location>
</feature>
<gene>
    <name evidence="4" type="ORF">G6321_00026075</name>
    <name evidence="3" type="ORF">G6321_42155</name>
</gene>
<feature type="domain" description="Acyltransferase 3" evidence="2">
    <location>
        <begin position="6"/>
        <end position="331"/>
    </location>
</feature>
<reference evidence="4 5" key="3">
    <citation type="journal article" date="2022" name="Int. J. Syst. Evol. Microbiol.">
        <title>Strains of Bradyrhizobium barranii sp. nov. associated with legumes native to Canada are symbionts of soybeans and belong to different subspecies (subsp. barranii subsp. nov. and subsp. apii subsp. nov.) and symbiovars (sv. glycinearum and sv. septentrionale).</title>
        <authorList>
            <person name="Bromfield E.S.P."/>
            <person name="Cloutier S."/>
            <person name="Wasai-Hara S."/>
            <person name="Minamisawa K."/>
        </authorList>
    </citation>
    <scope>NUCLEOTIDE SEQUENCE [LARGE SCALE GENOMIC DNA]</scope>
    <source>
        <strain evidence="4 5">323S2</strain>
    </source>
</reference>
<feature type="transmembrane region" description="Helical" evidence="1">
    <location>
        <begin position="317"/>
        <end position="335"/>
    </location>
</feature>
<sequence>MTGRIASLDLLRGIAAFSVAIPHFFMASSASAPAAETISILGVEIFFVLSGYVLAPQIMMVAASSFRLRNLGVFLVRRWMRTVPPYLIALVLVSITARQTFSADFVRYAFYVQNLVGQANDHDYFTIAWSLSVEEWFYVTFPVLLLVASAFVPGRRRTALLATLIYIGVVTIVRFAFGDWADWGPEVRRVVAFRVDAIAWGFVLYLAVSDGRLLRAVTPVRAGMTLLVVGSAAFALTLRLAGQPSLALEALFHLYASAFGAAAIVAALALAPRLASRSFLVSASLFLGRISYSVYLFHLLVLAALDRLGAAQSSVGLILYVALTIIVTTLMAVGVEAPILEARPSYSAGQRPSLDARERDARAVVEG</sequence>
<evidence type="ECO:0000259" key="2">
    <source>
        <dbReference type="Pfam" id="PF01757"/>
    </source>
</evidence>
<reference evidence="4 5" key="1">
    <citation type="journal article" date="2017" name="Syst. Appl. Microbiol.">
        <title>Soybeans inoculated with root zone soils of Canadian native legumes harbour diverse and novel Bradyrhizobium spp. that possess agricultural potential.</title>
        <authorList>
            <person name="Bromfield E.S.P."/>
            <person name="Cloutier S."/>
            <person name="Tambong J.T."/>
            <person name="Tran Thi T.V."/>
        </authorList>
    </citation>
    <scope>NUCLEOTIDE SEQUENCE [LARGE SCALE GENOMIC DNA]</scope>
    <source>
        <strain evidence="4 5">323S2</strain>
    </source>
</reference>
<evidence type="ECO:0000313" key="5">
    <source>
        <dbReference type="Proteomes" id="UP000564836"/>
    </source>
</evidence>
<feature type="transmembrane region" description="Helical" evidence="1">
    <location>
        <begin position="220"/>
        <end position="238"/>
    </location>
</feature>
<feature type="transmembrane region" description="Helical" evidence="1">
    <location>
        <begin position="83"/>
        <end position="101"/>
    </location>
</feature>
<reference evidence="3" key="2">
    <citation type="submission" date="2020-06" db="EMBL/GenBank/DDBJ databases">
        <title>Whole Genome Sequence of Bradyrhizobium sp. Strain 323S2.</title>
        <authorList>
            <person name="Bromfield E.S.P."/>
        </authorList>
    </citation>
    <scope>NUCLEOTIDE SEQUENCE [LARGE SCALE GENOMIC DNA]</scope>
    <source>
        <strain evidence="3">323S2</strain>
    </source>
</reference>
<feature type="transmembrane region" description="Helical" evidence="1">
    <location>
        <begin position="283"/>
        <end position="305"/>
    </location>
</feature>
<dbReference type="AlphaFoldDB" id="A0A7Z0TSD5"/>
<feature type="transmembrane region" description="Helical" evidence="1">
    <location>
        <begin position="12"/>
        <end position="32"/>
    </location>
</feature>
<evidence type="ECO:0000313" key="4">
    <source>
        <dbReference type="EMBL" id="UGX98399.1"/>
    </source>
</evidence>
<dbReference type="InterPro" id="IPR002656">
    <property type="entry name" value="Acyl_transf_3_dom"/>
</dbReference>
<keyword evidence="1" id="KW-0472">Membrane</keyword>
<dbReference type="PANTHER" id="PTHR23028:SF53">
    <property type="entry name" value="ACYL_TRANSF_3 DOMAIN-CONTAINING PROTEIN"/>
    <property type="match status" value="1"/>
</dbReference>
<name>A0A7Z0TSD5_9BRAD</name>
<protein>
    <submittedName>
        <fullName evidence="3">Acyltransferase</fullName>
    </submittedName>
</protein>
<dbReference type="Proteomes" id="UP000564836">
    <property type="component" value="Chromosome"/>
</dbReference>
<dbReference type="PANTHER" id="PTHR23028">
    <property type="entry name" value="ACETYLTRANSFERASE"/>
    <property type="match status" value="1"/>
</dbReference>
<dbReference type="InterPro" id="IPR050879">
    <property type="entry name" value="Acyltransferase_3"/>
</dbReference>
<keyword evidence="3" id="KW-0012">Acyltransferase</keyword>
<dbReference type="GO" id="GO:0016020">
    <property type="term" value="C:membrane"/>
    <property type="evidence" value="ECO:0007669"/>
    <property type="project" value="TreeGrafter"/>
</dbReference>
<organism evidence="3">
    <name type="scientific">Bradyrhizobium barranii subsp. barranii</name>
    <dbReference type="NCBI Taxonomy" id="2823807"/>
    <lineage>
        <taxon>Bacteria</taxon>
        <taxon>Pseudomonadati</taxon>
        <taxon>Pseudomonadota</taxon>
        <taxon>Alphaproteobacteria</taxon>
        <taxon>Hyphomicrobiales</taxon>
        <taxon>Nitrobacteraceae</taxon>
        <taxon>Bradyrhizobium</taxon>
        <taxon>Bradyrhizobium barranii</taxon>
    </lineage>
</organism>
<dbReference type="Pfam" id="PF01757">
    <property type="entry name" value="Acyl_transf_3"/>
    <property type="match status" value="1"/>
</dbReference>
<dbReference type="EMBL" id="JACBFH010000001">
    <property type="protein sequence ID" value="NYY94771.1"/>
    <property type="molecule type" value="Genomic_DNA"/>
</dbReference>
<evidence type="ECO:0000256" key="1">
    <source>
        <dbReference type="SAM" id="Phobius"/>
    </source>
</evidence>
<accession>A0A7Z0TSD5</accession>
<proteinExistence type="predicted"/>